<dbReference type="GO" id="GO:0044038">
    <property type="term" value="P:cell wall macromolecule biosynthetic process"/>
    <property type="evidence" value="ECO:0007669"/>
    <property type="project" value="TreeGrafter"/>
</dbReference>
<evidence type="ECO:0000256" key="2">
    <source>
        <dbReference type="ARBA" id="ARBA00022475"/>
    </source>
</evidence>
<keyword evidence="3 9" id="KW-0808">Transferase</keyword>
<dbReference type="GO" id="GO:0071555">
    <property type="term" value="P:cell wall organization"/>
    <property type="evidence" value="ECO:0007669"/>
    <property type="project" value="TreeGrafter"/>
</dbReference>
<proteinExistence type="predicted"/>
<evidence type="ECO:0000256" key="3">
    <source>
        <dbReference type="ARBA" id="ARBA00022679"/>
    </source>
</evidence>
<gene>
    <name evidence="9" type="ORF">EDC39_107141</name>
</gene>
<dbReference type="GO" id="GO:0005886">
    <property type="term" value="C:plasma membrane"/>
    <property type="evidence" value="ECO:0007669"/>
    <property type="project" value="UniProtKB-SubCell"/>
</dbReference>
<feature type="transmembrane region" description="Helical" evidence="8">
    <location>
        <begin position="371"/>
        <end position="393"/>
    </location>
</feature>
<dbReference type="GO" id="GO:0016780">
    <property type="term" value="F:phosphotransferase activity, for other substituted phosphate groups"/>
    <property type="evidence" value="ECO:0007669"/>
    <property type="project" value="InterPro"/>
</dbReference>
<evidence type="ECO:0000256" key="8">
    <source>
        <dbReference type="SAM" id="Phobius"/>
    </source>
</evidence>
<keyword evidence="7" id="KW-0460">Magnesium</keyword>
<evidence type="ECO:0000256" key="4">
    <source>
        <dbReference type="ARBA" id="ARBA00022692"/>
    </source>
</evidence>
<dbReference type="GO" id="GO:0009103">
    <property type="term" value="P:lipopolysaccharide biosynthetic process"/>
    <property type="evidence" value="ECO:0007669"/>
    <property type="project" value="TreeGrafter"/>
</dbReference>
<evidence type="ECO:0000313" key="9">
    <source>
        <dbReference type="EMBL" id="TYO98340.1"/>
    </source>
</evidence>
<feature type="transmembrane region" description="Helical" evidence="8">
    <location>
        <begin position="318"/>
        <end position="339"/>
    </location>
</feature>
<keyword evidence="7" id="KW-0479">Metal-binding</keyword>
<evidence type="ECO:0000256" key="1">
    <source>
        <dbReference type="ARBA" id="ARBA00004651"/>
    </source>
</evidence>
<evidence type="ECO:0000256" key="6">
    <source>
        <dbReference type="ARBA" id="ARBA00023136"/>
    </source>
</evidence>
<feature type="transmembrane region" description="Helical" evidence="8">
    <location>
        <begin position="506"/>
        <end position="527"/>
    </location>
</feature>
<name>A0A5D3WKB0_9BACT</name>
<comment type="subcellular location">
    <subcellularLocation>
        <location evidence="1">Cell membrane</location>
        <topology evidence="1">Multi-pass membrane protein</topology>
    </subcellularLocation>
</comment>
<dbReference type="AlphaFoldDB" id="A0A5D3WKB0"/>
<dbReference type="InterPro" id="IPR000715">
    <property type="entry name" value="Glycosyl_transferase_4"/>
</dbReference>
<evidence type="ECO:0000256" key="5">
    <source>
        <dbReference type="ARBA" id="ARBA00022989"/>
    </source>
</evidence>
<reference evidence="9 10" key="1">
    <citation type="submission" date="2019-07" db="EMBL/GenBank/DDBJ databases">
        <title>Genomic Encyclopedia of Type Strains, Phase IV (KMG-IV): sequencing the most valuable type-strain genomes for metagenomic binning, comparative biology and taxonomic classification.</title>
        <authorList>
            <person name="Goeker M."/>
        </authorList>
    </citation>
    <scope>NUCLEOTIDE SEQUENCE [LARGE SCALE GENOMIC DNA]</scope>
    <source>
        <strain evidence="9 10">SS015</strain>
    </source>
</reference>
<evidence type="ECO:0000256" key="7">
    <source>
        <dbReference type="PIRSR" id="PIRSR600715-1"/>
    </source>
</evidence>
<evidence type="ECO:0000313" key="10">
    <source>
        <dbReference type="Proteomes" id="UP000324159"/>
    </source>
</evidence>
<keyword evidence="10" id="KW-1185">Reference proteome</keyword>
<dbReference type="GO" id="GO:0046872">
    <property type="term" value="F:metal ion binding"/>
    <property type="evidence" value="ECO:0007669"/>
    <property type="project" value="UniProtKB-KW"/>
</dbReference>
<keyword evidence="2" id="KW-1003">Cell membrane</keyword>
<sequence length="555" mass="59755">MRPQLMLSFYIFLTALFAALLAVPALRRWALGTGSLDLPDEERKVHSQATPRLGGVAIFLAFLFAMLMFKEFNLQVRALMAGGLIIFVTGLADDLVGLSPGRKFAGQILACLVTMTVGDLYLSNLGDLFGFGEIVLPLWLAIPFTVFAVVGMINAVNLIDGLDGLAGGVTVIALATFFVLDLHAGSGECMILCAALLGGVLGFLKYNVYPARIFMGDVGSLLVGFLLGFLAIQLTQNPGQSISPMVPVLVLGVPIIDTVWVMTQRMLCGGSPFVADRTHLHHKFLDLGVQHRFTVLIIYGLSLFGAVCALQLHEQPEYLLLAGYLAVSGLFYLALRFVLRHRDRFPLLQRDSQAGLKQTAAYRRMQDLADLAVNGLKALVGLLLLLAVLAGGRASTQEAIFALAVVGSGAVLVWLTRDPGNHFFHGFLYLAGLVLIVLLEQAGGHRIVGELDVARAGLILYGLMAPLVVVKIIFKRPQEIYLSTPFDFLILAMSLSLVIVSPEVTLAYNLPWIVGKAVLLFLALKIVAISARSYANQVCGAMLAALVIVVVRGLG</sequence>
<feature type="transmembrane region" description="Helical" evidence="8">
    <location>
        <begin position="51"/>
        <end position="69"/>
    </location>
</feature>
<feature type="transmembrane region" description="Helical" evidence="8">
    <location>
        <begin position="165"/>
        <end position="182"/>
    </location>
</feature>
<comment type="caution">
    <text evidence="9">The sequence shown here is derived from an EMBL/GenBank/DDBJ whole genome shotgun (WGS) entry which is preliminary data.</text>
</comment>
<feature type="transmembrane region" description="Helical" evidence="8">
    <location>
        <begin position="134"/>
        <end position="159"/>
    </location>
</feature>
<protein>
    <submittedName>
        <fullName evidence="9">UDP-GlcNAc:undecaprenyl-phosphate GlcNAc-1-phosphate transferase</fullName>
    </submittedName>
</protein>
<feature type="transmembrane region" description="Helical" evidence="8">
    <location>
        <begin position="76"/>
        <end position="92"/>
    </location>
</feature>
<keyword evidence="6 8" id="KW-0472">Membrane</keyword>
<feature type="transmembrane region" description="Helical" evidence="8">
    <location>
        <begin position="399"/>
        <end position="416"/>
    </location>
</feature>
<dbReference type="PANTHER" id="PTHR22926">
    <property type="entry name" value="PHOSPHO-N-ACETYLMURAMOYL-PENTAPEPTIDE-TRANSFERASE"/>
    <property type="match status" value="1"/>
</dbReference>
<dbReference type="PROSITE" id="PS01348">
    <property type="entry name" value="MRAY_2"/>
    <property type="match status" value="1"/>
</dbReference>
<feature type="transmembrane region" description="Helical" evidence="8">
    <location>
        <begin position="481"/>
        <end position="500"/>
    </location>
</feature>
<organism evidence="9 10">
    <name type="scientific">Geothermobacter ehrlichii</name>
    <dbReference type="NCBI Taxonomy" id="213224"/>
    <lineage>
        <taxon>Bacteria</taxon>
        <taxon>Pseudomonadati</taxon>
        <taxon>Thermodesulfobacteriota</taxon>
        <taxon>Desulfuromonadia</taxon>
        <taxon>Desulfuromonadales</taxon>
        <taxon>Geothermobacteraceae</taxon>
        <taxon>Geothermobacter</taxon>
    </lineage>
</organism>
<feature type="transmembrane region" description="Helical" evidence="8">
    <location>
        <begin position="423"/>
        <end position="442"/>
    </location>
</feature>
<dbReference type="InterPro" id="IPR018480">
    <property type="entry name" value="PNAcMuramoyl-5peptid_Trfase_CS"/>
</dbReference>
<dbReference type="CDD" id="cd06853">
    <property type="entry name" value="GT_WecA_like"/>
    <property type="match status" value="1"/>
</dbReference>
<feature type="transmembrane region" description="Helical" evidence="8">
    <location>
        <begin position="213"/>
        <end position="232"/>
    </location>
</feature>
<feature type="transmembrane region" description="Helical" evidence="8">
    <location>
        <begin position="454"/>
        <end position="474"/>
    </location>
</feature>
<feature type="transmembrane region" description="Helical" evidence="8">
    <location>
        <begin position="293"/>
        <end position="312"/>
    </location>
</feature>
<dbReference type="EMBL" id="VNIB01000007">
    <property type="protein sequence ID" value="TYO98340.1"/>
    <property type="molecule type" value="Genomic_DNA"/>
</dbReference>
<dbReference type="PANTHER" id="PTHR22926:SF3">
    <property type="entry name" value="UNDECAPRENYL-PHOSPHATE ALPHA-N-ACETYLGLUCOSAMINYL 1-PHOSPHATE TRANSFERASE"/>
    <property type="match status" value="1"/>
</dbReference>
<feature type="transmembrane region" description="Helical" evidence="8">
    <location>
        <begin position="534"/>
        <end position="554"/>
    </location>
</feature>
<comment type="cofactor">
    <cofactor evidence="7">
        <name>Mg(2+)</name>
        <dbReference type="ChEBI" id="CHEBI:18420"/>
    </cofactor>
</comment>
<feature type="binding site" evidence="7">
    <location>
        <position position="217"/>
    </location>
    <ligand>
        <name>Mg(2+)</name>
        <dbReference type="ChEBI" id="CHEBI:18420"/>
    </ligand>
</feature>
<keyword evidence="4 8" id="KW-0812">Transmembrane</keyword>
<dbReference type="Pfam" id="PF00953">
    <property type="entry name" value="Glycos_transf_4"/>
    <property type="match status" value="1"/>
</dbReference>
<dbReference type="OrthoDB" id="9783652at2"/>
<dbReference type="Proteomes" id="UP000324159">
    <property type="component" value="Unassembled WGS sequence"/>
</dbReference>
<dbReference type="RefSeq" id="WP_148896105.1">
    <property type="nucleotide sequence ID" value="NZ_VNIB01000007.1"/>
</dbReference>
<feature type="binding site" evidence="7">
    <location>
        <position position="157"/>
    </location>
    <ligand>
        <name>Mg(2+)</name>
        <dbReference type="ChEBI" id="CHEBI:18420"/>
    </ligand>
</feature>
<feature type="transmembrane region" description="Helical" evidence="8">
    <location>
        <begin position="189"/>
        <end position="207"/>
    </location>
</feature>
<accession>A0A5D3WKB0</accession>
<keyword evidence="5 8" id="KW-1133">Transmembrane helix</keyword>